<dbReference type="Proteomes" id="UP000239494">
    <property type="component" value="Unassembled WGS sequence"/>
</dbReference>
<dbReference type="InterPro" id="IPR001034">
    <property type="entry name" value="DeoR_HTH"/>
</dbReference>
<dbReference type="GO" id="GO:0003700">
    <property type="term" value="F:DNA-binding transcription factor activity"/>
    <property type="evidence" value="ECO:0007669"/>
    <property type="project" value="InterPro"/>
</dbReference>
<dbReference type="InterPro" id="IPR037171">
    <property type="entry name" value="NagB/RpiA_transferase-like"/>
</dbReference>
<organism evidence="5 6">
    <name type="scientific">Umezawaea tangerina</name>
    <dbReference type="NCBI Taxonomy" id="84725"/>
    <lineage>
        <taxon>Bacteria</taxon>
        <taxon>Bacillati</taxon>
        <taxon>Actinomycetota</taxon>
        <taxon>Actinomycetes</taxon>
        <taxon>Pseudonocardiales</taxon>
        <taxon>Pseudonocardiaceae</taxon>
        <taxon>Umezawaea</taxon>
    </lineage>
</organism>
<keyword evidence="3" id="KW-0804">Transcription</keyword>
<keyword evidence="2" id="KW-0238">DNA-binding</keyword>
<dbReference type="PROSITE" id="PS51000">
    <property type="entry name" value="HTH_DEOR_2"/>
    <property type="match status" value="1"/>
</dbReference>
<dbReference type="SUPFAM" id="SSF46785">
    <property type="entry name" value="Winged helix' DNA-binding domain"/>
    <property type="match status" value="1"/>
</dbReference>
<evidence type="ECO:0000256" key="2">
    <source>
        <dbReference type="ARBA" id="ARBA00023125"/>
    </source>
</evidence>
<dbReference type="PANTHER" id="PTHR30363">
    <property type="entry name" value="HTH-TYPE TRANSCRIPTIONAL REGULATOR SRLR-RELATED"/>
    <property type="match status" value="1"/>
</dbReference>
<gene>
    <name evidence="5" type="ORF">CLV43_102552</name>
</gene>
<dbReference type="GO" id="GO:0003677">
    <property type="term" value="F:DNA binding"/>
    <property type="evidence" value="ECO:0007669"/>
    <property type="project" value="UniProtKB-KW"/>
</dbReference>
<dbReference type="PANTHER" id="PTHR30363:SF44">
    <property type="entry name" value="AGA OPERON TRANSCRIPTIONAL REPRESSOR-RELATED"/>
    <property type="match status" value="1"/>
</dbReference>
<protein>
    <submittedName>
        <fullName evidence="5">DeoR family transcriptional regulator</fullName>
    </submittedName>
</protein>
<dbReference type="AlphaFoldDB" id="A0A2T0TH20"/>
<reference evidence="5 6" key="1">
    <citation type="submission" date="2018-03" db="EMBL/GenBank/DDBJ databases">
        <title>Genomic Encyclopedia of Archaeal and Bacterial Type Strains, Phase II (KMG-II): from individual species to whole genera.</title>
        <authorList>
            <person name="Goeker M."/>
        </authorList>
    </citation>
    <scope>NUCLEOTIDE SEQUENCE [LARGE SCALE GENOMIC DNA]</scope>
    <source>
        <strain evidence="5 6">DSM 44720</strain>
    </source>
</reference>
<dbReference type="PRINTS" id="PR00037">
    <property type="entry name" value="HTHLACR"/>
</dbReference>
<evidence type="ECO:0000256" key="3">
    <source>
        <dbReference type="ARBA" id="ARBA00023163"/>
    </source>
</evidence>
<dbReference type="InterPro" id="IPR014036">
    <property type="entry name" value="DeoR-like_C"/>
</dbReference>
<dbReference type="EMBL" id="PVTF01000002">
    <property type="protein sequence ID" value="PRY44987.1"/>
    <property type="molecule type" value="Genomic_DNA"/>
</dbReference>
<dbReference type="SUPFAM" id="SSF100950">
    <property type="entry name" value="NagB/RpiA/CoA transferase-like"/>
    <property type="match status" value="1"/>
</dbReference>
<dbReference type="PROSITE" id="PS00894">
    <property type="entry name" value="HTH_DEOR_1"/>
    <property type="match status" value="1"/>
</dbReference>
<dbReference type="InterPro" id="IPR036390">
    <property type="entry name" value="WH_DNA-bd_sf"/>
</dbReference>
<dbReference type="Pfam" id="PF08220">
    <property type="entry name" value="HTH_DeoR"/>
    <property type="match status" value="1"/>
</dbReference>
<evidence type="ECO:0000256" key="1">
    <source>
        <dbReference type="ARBA" id="ARBA00023015"/>
    </source>
</evidence>
<dbReference type="Pfam" id="PF00455">
    <property type="entry name" value="DeoRC"/>
    <property type="match status" value="1"/>
</dbReference>
<comment type="caution">
    <text evidence="5">The sequence shown here is derived from an EMBL/GenBank/DDBJ whole genome shotgun (WGS) entry which is preliminary data.</text>
</comment>
<dbReference type="SMART" id="SM00420">
    <property type="entry name" value="HTH_DEOR"/>
    <property type="match status" value="1"/>
</dbReference>
<name>A0A2T0TH20_9PSEU</name>
<sequence>MSTMPKEQPVFAEERRQRIADVVAAQGRVRLAELVESLGVTEPTIRKDLDELQRRQLLRRTHGGAIAYHGRIEVNVHDRGQRHRDAKELIAQACRDEIVPGESVFLDSGTTVEGIASGLDHLDVNVLTNALGVANLVADRPGVRHTLIGGQIRPLGGSLVGPVALDNLTRFTVDIAFVGASGLTEDGISVADVSEAQIKRTVIDRARRVVVPMDSSKFGTSDFVTVCSLDRVDMIVTERATDDVTRWCQEHDVDLQVVEG</sequence>
<dbReference type="InterPro" id="IPR036388">
    <property type="entry name" value="WH-like_DNA-bd_sf"/>
</dbReference>
<keyword evidence="6" id="KW-1185">Reference proteome</keyword>
<evidence type="ECO:0000313" key="6">
    <source>
        <dbReference type="Proteomes" id="UP000239494"/>
    </source>
</evidence>
<evidence type="ECO:0000313" key="5">
    <source>
        <dbReference type="EMBL" id="PRY44987.1"/>
    </source>
</evidence>
<dbReference type="InterPro" id="IPR018356">
    <property type="entry name" value="Tscrpt_reg_HTH_DeoR_CS"/>
</dbReference>
<dbReference type="Gene3D" id="3.40.50.1360">
    <property type="match status" value="1"/>
</dbReference>
<dbReference type="SMART" id="SM01134">
    <property type="entry name" value="DeoRC"/>
    <property type="match status" value="1"/>
</dbReference>
<evidence type="ECO:0000259" key="4">
    <source>
        <dbReference type="PROSITE" id="PS51000"/>
    </source>
</evidence>
<keyword evidence="1" id="KW-0805">Transcription regulation</keyword>
<feature type="domain" description="HTH deoR-type" evidence="4">
    <location>
        <begin position="12"/>
        <end position="67"/>
    </location>
</feature>
<accession>A0A2T0TH20</accession>
<dbReference type="InterPro" id="IPR050313">
    <property type="entry name" value="Carb_Metab_HTH_regulators"/>
</dbReference>
<dbReference type="Gene3D" id="1.10.10.10">
    <property type="entry name" value="Winged helix-like DNA-binding domain superfamily/Winged helix DNA-binding domain"/>
    <property type="match status" value="1"/>
</dbReference>
<proteinExistence type="predicted"/>